<evidence type="ECO:0000313" key="2">
    <source>
        <dbReference type="Proteomes" id="UP000294360"/>
    </source>
</evidence>
<dbReference type="KEGG" id="mtun:MTUNDRAET4_0243.1"/>
<dbReference type="EMBL" id="LR536451">
    <property type="protein sequence ID" value="VFU16598.1"/>
    <property type="molecule type" value="Genomic_DNA"/>
</dbReference>
<evidence type="ECO:0000313" key="1">
    <source>
        <dbReference type="EMBL" id="VFU16598.1"/>
    </source>
</evidence>
<protein>
    <submittedName>
        <fullName evidence="1">Uncharacterized protein</fullName>
    </submittedName>
</protein>
<reference evidence="1 2" key="1">
    <citation type="submission" date="2019-03" db="EMBL/GenBank/DDBJ databases">
        <authorList>
            <person name="Kox A.R. M."/>
        </authorList>
    </citation>
    <scope>NUCLEOTIDE SEQUENCE [LARGE SCALE GENOMIC DNA]</scope>
    <source>
        <strain evidence="1">MTUNDRAET4 annotated genome</strain>
        <plasmid evidence="2">2</plasmid>
    </source>
</reference>
<name>A0A4U8Z6Z5_METTU</name>
<accession>A0A4U8Z6Z5</accession>
<dbReference type="AlphaFoldDB" id="A0A4U8Z6Z5"/>
<proteinExistence type="predicted"/>
<sequence>MFKALRRLSLVAGIIDLVENPLDFRGDGVRATTFLAVSLAPMKFEIAGLEPFPDAIKHVFRLT</sequence>
<dbReference type="Proteomes" id="UP000294360">
    <property type="component" value="Plasmid 2"/>
</dbReference>
<organism evidence="1 2">
    <name type="scientific">Methylocella tundrae</name>
    <dbReference type="NCBI Taxonomy" id="227605"/>
    <lineage>
        <taxon>Bacteria</taxon>
        <taxon>Pseudomonadati</taxon>
        <taxon>Pseudomonadota</taxon>
        <taxon>Alphaproteobacteria</taxon>
        <taxon>Hyphomicrobiales</taxon>
        <taxon>Beijerinckiaceae</taxon>
        <taxon>Methylocella</taxon>
    </lineage>
</organism>
<geneLocation type="plasmid" evidence="1 2">
    <name>2</name>
</geneLocation>
<gene>
    <name evidence="1" type="ORF">MTUNDRAET4_0243</name>
</gene>
<keyword evidence="1" id="KW-0614">Plasmid</keyword>